<evidence type="ECO:0000313" key="4">
    <source>
        <dbReference type="Proteomes" id="UP001157006"/>
    </source>
</evidence>
<dbReference type="AlphaFoldDB" id="A0AAV1ARN2"/>
<feature type="region of interest" description="Disordered" evidence="1">
    <location>
        <begin position="88"/>
        <end position="111"/>
    </location>
</feature>
<evidence type="ECO:0000256" key="1">
    <source>
        <dbReference type="SAM" id="MobiDB-lite"/>
    </source>
</evidence>
<evidence type="ECO:0000256" key="2">
    <source>
        <dbReference type="SAM" id="Phobius"/>
    </source>
</evidence>
<dbReference type="CDD" id="cd12087">
    <property type="entry name" value="TM_EGFR-like"/>
    <property type="match status" value="1"/>
</dbReference>
<reference evidence="3 4" key="1">
    <citation type="submission" date="2023-01" db="EMBL/GenBank/DDBJ databases">
        <authorList>
            <person name="Kreplak J."/>
        </authorList>
    </citation>
    <scope>NUCLEOTIDE SEQUENCE [LARGE SCALE GENOMIC DNA]</scope>
</reference>
<evidence type="ECO:0000313" key="3">
    <source>
        <dbReference type="EMBL" id="CAI8611132.1"/>
    </source>
</evidence>
<name>A0AAV1ARN2_VICFA</name>
<proteinExistence type="predicted"/>
<keyword evidence="4" id="KW-1185">Reference proteome</keyword>
<dbReference type="EMBL" id="OX451739">
    <property type="protein sequence ID" value="CAI8611132.1"/>
    <property type="molecule type" value="Genomic_DNA"/>
</dbReference>
<evidence type="ECO:0008006" key="5">
    <source>
        <dbReference type="Google" id="ProtNLM"/>
    </source>
</evidence>
<dbReference type="PANTHER" id="PTHR37768:SF2">
    <property type="entry name" value="OS06G0694800 PROTEIN"/>
    <property type="match status" value="1"/>
</dbReference>
<dbReference type="Proteomes" id="UP001157006">
    <property type="component" value="Chromosome 4"/>
</dbReference>
<sequence>MWSSSQQSFFIPTPTLVNSNFRNSRKTLVIHCSCPQPQHNNQEEQQSPTPLRKKNENKLGKLAMIAVAAGVLTFGSVHDASAAKTGGRIGGQSFKSAAPRNSAPRINNNNSRTNIYVNPRVAPPLVGGYGYGGMPYYGGGYGWSPFSFFAPGPSVAVGVGGGFDSILLFMLLGAGAAVVRRFFGSRRNVDDDDDQY</sequence>
<gene>
    <name evidence="3" type="ORF">VFH_IV215080</name>
</gene>
<keyword evidence="2" id="KW-1133">Transmembrane helix</keyword>
<keyword evidence="2" id="KW-0812">Transmembrane</keyword>
<organism evidence="3 4">
    <name type="scientific">Vicia faba</name>
    <name type="common">Broad bean</name>
    <name type="synonym">Faba vulgaris</name>
    <dbReference type="NCBI Taxonomy" id="3906"/>
    <lineage>
        <taxon>Eukaryota</taxon>
        <taxon>Viridiplantae</taxon>
        <taxon>Streptophyta</taxon>
        <taxon>Embryophyta</taxon>
        <taxon>Tracheophyta</taxon>
        <taxon>Spermatophyta</taxon>
        <taxon>Magnoliopsida</taxon>
        <taxon>eudicotyledons</taxon>
        <taxon>Gunneridae</taxon>
        <taxon>Pentapetalae</taxon>
        <taxon>rosids</taxon>
        <taxon>fabids</taxon>
        <taxon>Fabales</taxon>
        <taxon>Fabaceae</taxon>
        <taxon>Papilionoideae</taxon>
        <taxon>50 kb inversion clade</taxon>
        <taxon>NPAAA clade</taxon>
        <taxon>Hologalegina</taxon>
        <taxon>IRL clade</taxon>
        <taxon>Fabeae</taxon>
        <taxon>Vicia</taxon>
    </lineage>
</organism>
<accession>A0AAV1ARN2</accession>
<protein>
    <recommendedName>
        <fullName evidence="5">Transmembrane protein</fullName>
    </recommendedName>
</protein>
<dbReference type="PANTHER" id="PTHR37768">
    <property type="entry name" value="OS06G0694800 PROTEIN"/>
    <property type="match status" value="1"/>
</dbReference>
<keyword evidence="2" id="KW-0472">Membrane</keyword>
<feature type="transmembrane region" description="Helical" evidence="2">
    <location>
        <begin position="155"/>
        <end position="179"/>
    </location>
</feature>